<feature type="region of interest" description="Disordered" evidence="3">
    <location>
        <begin position="260"/>
        <end position="279"/>
    </location>
</feature>
<dbReference type="Pfam" id="PF12799">
    <property type="entry name" value="LRR_4"/>
    <property type="match status" value="1"/>
</dbReference>
<dbReference type="PANTHER" id="PTHR47566">
    <property type="match status" value="1"/>
</dbReference>
<evidence type="ECO:0000313" key="5">
    <source>
        <dbReference type="Proteomes" id="UP000011777"/>
    </source>
</evidence>
<feature type="compositionally biased region" description="Polar residues" evidence="3">
    <location>
        <begin position="266"/>
        <end position="278"/>
    </location>
</feature>
<dbReference type="HOGENOM" id="CLU_270310_0_0_1"/>
<dbReference type="SMART" id="SM00365">
    <property type="entry name" value="LRR_SD22"/>
    <property type="match status" value="8"/>
</dbReference>
<dbReference type="eggNOG" id="KOG0531">
    <property type="taxonomic scope" value="Eukaryota"/>
</dbReference>
<dbReference type="STRING" id="1245528.M3K306"/>
<feature type="region of interest" description="Disordered" evidence="3">
    <location>
        <begin position="659"/>
        <end position="711"/>
    </location>
</feature>
<dbReference type="InterPro" id="IPR001611">
    <property type="entry name" value="Leu-rich_rpt"/>
</dbReference>
<feature type="compositionally biased region" description="Polar residues" evidence="3">
    <location>
        <begin position="446"/>
        <end position="455"/>
    </location>
</feature>
<feature type="region of interest" description="Disordered" evidence="3">
    <location>
        <begin position="139"/>
        <end position="158"/>
    </location>
</feature>
<keyword evidence="5" id="KW-1185">Reference proteome</keyword>
<protein>
    <submittedName>
        <fullName evidence="4">Component of the spindle pole body outer plaque, putative</fullName>
    </submittedName>
</protein>
<evidence type="ECO:0000313" key="4">
    <source>
        <dbReference type="EMBL" id="EMG49094.1"/>
    </source>
</evidence>
<feature type="compositionally biased region" description="Polar residues" evidence="3">
    <location>
        <begin position="145"/>
        <end position="158"/>
    </location>
</feature>
<dbReference type="GO" id="GO:0061499">
    <property type="term" value="C:outer plaque of mitotic spindle pole body"/>
    <property type="evidence" value="ECO:0007669"/>
    <property type="project" value="TreeGrafter"/>
</dbReference>
<evidence type="ECO:0000256" key="2">
    <source>
        <dbReference type="ARBA" id="ARBA00022737"/>
    </source>
</evidence>
<feature type="region of interest" description="Disordered" evidence="3">
    <location>
        <begin position="328"/>
        <end position="371"/>
    </location>
</feature>
<feature type="compositionally biased region" description="Polar residues" evidence="3">
    <location>
        <begin position="465"/>
        <end position="495"/>
    </location>
</feature>
<sequence length="1207" mass="136683">MTSRIESSTHPLAMETQITNETGYSEDHDEQSSGSTTKNSGPDTTKLSDENNKQTKGPEEQQQFSILEQSSPQVKPRSYASKLSYIPNEDFPANQTSMFESSPGASIPNTFKYKSHPNAKAKALGTTTRITEEGSTELHEDVQNHEPTNGAAHTTTNDNTKEWMPKELATKELGSNWILQNSDELKLPVNDFPSVRIKNGSDNNSPFQDFDLNTANTMIHNSNVQSETPAFKKANKEYEEQRGKDLFPNIFVQQNPEEVNAKDHSASSTFSTPFNSINKLPPQALETVRESKDTNNNPSSPLKLYGSKYDTFTKSKLNNILDNMAKSTKNTPIQSQSQQKQKPKAQEQNSKEHNEKENVPPAIKFNPSITNTPPVKNIKDFTKTGAYSETTFIKHADNVFTNIKKRGFKGNTDGVRVVSQATATSTPKKSINIEDPIDFGPDNDYASYTSGYSSDDTNDIEHNPSQHSYHNFEVSSDDPQNYTSYTRDSNSQMRPESQEHEIIQHHSSSSGTYTFDEMSDKSDEPGTTEINPINSNYMSQDTKAHLYQAKIVQNRIPLFEQENSQLMENVKKPVDTTNISYKSSVPDSSYRPNSFKWKTRSQLELNNRPEIGRFGPDVTLPSRYESVGMVFDQENQRWLSSNEKSVQDAFRSIDDLSIGPAEQSTMNGTSQQEPQQQQHQSILKKASTKRNGGTLEVSFHEPDISVESTNHNPMLGDVTRLSQIPELSFSESKKKLVPVITEVLELGNSLEPVSWKEIREIKLNNNDLNNVKDLNALLPSLISADLSHNDIKYLTGIPKQILSLNLSDNRIENITPFSDYRDLRDLNLENNQLTTVSNLDKNVHLTRLSLKNNQILNIKGISNLMNLTYLNVSRNELQGKLNFNMYDFQNLAVLDLSENNIQEILGLQNLPKLKVLDLDNNGLIKFEGRSKSLVKLSIRFNNVRKLNVSKVPQLRALKFDGNQIEKIEGLEVLGKLEEISCKSQFRSSIVDQILQTTKDVRKLDLSGNRHFTNTTSIFPFVNSLTLSATNLSEIPTNFAVQFPNVQSLNLSFNKLKDINGLKELKNLRKVYMVDNKLQSFKQLTKGLTGSKSTLRVLDVRLNPCTENIYPYLFSPEELETSALNIENGDDIQSFLIRYEELDKSELWTTRDEIFLEHLKSRKDVELLGSRDIFECAMVTYFFNLSRLDGNWIDDDRRQYFDTLSKHS</sequence>
<feature type="region of interest" description="Disordered" evidence="3">
    <location>
        <begin position="422"/>
        <end position="534"/>
    </location>
</feature>
<proteinExistence type="predicted"/>
<feature type="compositionally biased region" description="Basic and acidic residues" evidence="3">
    <location>
        <begin position="349"/>
        <end position="358"/>
    </location>
</feature>
<dbReference type="Gene3D" id="3.80.10.10">
    <property type="entry name" value="Ribonuclease Inhibitor"/>
    <property type="match status" value="2"/>
</dbReference>
<dbReference type="SUPFAM" id="SSF52058">
    <property type="entry name" value="L domain-like"/>
    <property type="match status" value="2"/>
</dbReference>
<feature type="compositionally biased region" description="Polar residues" evidence="3">
    <location>
        <begin position="32"/>
        <end position="45"/>
    </location>
</feature>
<dbReference type="GO" id="GO:0035591">
    <property type="term" value="F:signaling adaptor activity"/>
    <property type="evidence" value="ECO:0007669"/>
    <property type="project" value="TreeGrafter"/>
</dbReference>
<dbReference type="GO" id="GO:0031028">
    <property type="term" value="P:septation initiation signaling"/>
    <property type="evidence" value="ECO:0007669"/>
    <property type="project" value="TreeGrafter"/>
</dbReference>
<gene>
    <name evidence="4" type="ORF">G210_0223</name>
</gene>
<dbReference type="OrthoDB" id="7451790at2759"/>
<dbReference type="PANTHER" id="PTHR47566:SF1">
    <property type="entry name" value="PROTEIN NUD1"/>
    <property type="match status" value="1"/>
</dbReference>
<feature type="compositionally biased region" description="Low complexity" evidence="3">
    <location>
        <begin position="671"/>
        <end position="680"/>
    </location>
</feature>
<dbReference type="PROSITE" id="PS51450">
    <property type="entry name" value="LRR"/>
    <property type="match status" value="6"/>
</dbReference>
<dbReference type="Proteomes" id="UP000011777">
    <property type="component" value="Unassembled WGS sequence"/>
</dbReference>
<evidence type="ECO:0000256" key="3">
    <source>
        <dbReference type="SAM" id="MobiDB-lite"/>
    </source>
</evidence>
<comment type="caution">
    <text evidence="4">The sequence shown here is derived from an EMBL/GenBank/DDBJ whole genome shotgun (WGS) entry which is preliminary data.</text>
</comment>
<dbReference type="Pfam" id="PF13855">
    <property type="entry name" value="LRR_8"/>
    <property type="match status" value="1"/>
</dbReference>
<keyword evidence="1" id="KW-0433">Leucine-rich repeat</keyword>
<feature type="compositionally biased region" description="Basic and acidic residues" evidence="3">
    <location>
        <begin position="46"/>
        <end position="59"/>
    </location>
</feature>
<organism evidence="4 5">
    <name type="scientific">Candida maltosa (strain Xu316)</name>
    <name type="common">Yeast</name>
    <dbReference type="NCBI Taxonomy" id="1245528"/>
    <lineage>
        <taxon>Eukaryota</taxon>
        <taxon>Fungi</taxon>
        <taxon>Dikarya</taxon>
        <taxon>Ascomycota</taxon>
        <taxon>Saccharomycotina</taxon>
        <taxon>Pichiomycetes</taxon>
        <taxon>Debaryomycetaceae</taxon>
        <taxon>Candida/Lodderomyces clade</taxon>
        <taxon>Candida</taxon>
    </lineage>
</organism>
<dbReference type="InterPro" id="IPR025875">
    <property type="entry name" value="Leu-rich_rpt_4"/>
</dbReference>
<dbReference type="EMBL" id="AOGT01000813">
    <property type="protein sequence ID" value="EMG49094.1"/>
    <property type="molecule type" value="Genomic_DNA"/>
</dbReference>
<dbReference type="GO" id="GO:1902412">
    <property type="term" value="P:regulation of mitotic cytokinesis"/>
    <property type="evidence" value="ECO:0007669"/>
    <property type="project" value="TreeGrafter"/>
</dbReference>
<evidence type="ECO:0000256" key="1">
    <source>
        <dbReference type="ARBA" id="ARBA00022614"/>
    </source>
</evidence>
<feature type="compositionally biased region" description="Polar residues" evidence="3">
    <location>
        <begin position="60"/>
        <end position="73"/>
    </location>
</feature>
<accession>M3K306</accession>
<keyword evidence="2" id="KW-0677">Repeat</keyword>
<feature type="compositionally biased region" description="Polar residues" evidence="3">
    <location>
        <begin position="1"/>
        <end position="23"/>
    </location>
</feature>
<dbReference type="InterPro" id="IPR032675">
    <property type="entry name" value="LRR_dom_sf"/>
</dbReference>
<feature type="non-terminal residue" evidence="4">
    <location>
        <position position="1"/>
    </location>
</feature>
<dbReference type="AlphaFoldDB" id="M3K306"/>
<dbReference type="InterPro" id="IPR052574">
    <property type="entry name" value="CDIRP"/>
</dbReference>
<reference evidence="4 5" key="1">
    <citation type="submission" date="2013-02" db="EMBL/GenBank/DDBJ databases">
        <title>Genome sequence of Candida maltosa Xu316, a potential industrial strain for xylitol and ethanol production.</title>
        <authorList>
            <person name="Yu J."/>
            <person name="Wang Q."/>
            <person name="Geng X."/>
            <person name="Bao W."/>
            <person name="He P."/>
            <person name="Cai J."/>
        </authorList>
    </citation>
    <scope>NUCLEOTIDE SEQUENCE [LARGE SCALE GENOMIC DNA]</scope>
    <source>
        <strain evidence="5">Xu316</strain>
    </source>
</reference>
<name>M3K306_CANMX</name>
<feature type="region of interest" description="Disordered" evidence="3">
    <location>
        <begin position="1"/>
        <end position="96"/>
    </location>
</feature>
<dbReference type="OMA" id="NTILHNS"/>